<dbReference type="SUPFAM" id="SSF49265">
    <property type="entry name" value="Fibronectin type III"/>
    <property type="match status" value="1"/>
</dbReference>
<keyword evidence="6" id="KW-0539">Nucleus</keyword>
<dbReference type="GO" id="GO:0006338">
    <property type="term" value="P:chromatin remodeling"/>
    <property type="evidence" value="ECO:0007669"/>
    <property type="project" value="TreeGrafter"/>
</dbReference>
<dbReference type="Gene3D" id="6.10.250.2590">
    <property type="match status" value="1"/>
</dbReference>
<comment type="subcellular location">
    <subcellularLocation>
        <location evidence="1">Nucleus</location>
    </subcellularLocation>
</comment>
<dbReference type="Pfam" id="PF13854">
    <property type="entry name" value="Kelch_HCF"/>
    <property type="match status" value="1"/>
</dbReference>
<gene>
    <name evidence="10" type="ORF">O3M35_004520</name>
</gene>
<dbReference type="PROSITE" id="PS50853">
    <property type="entry name" value="FN3"/>
    <property type="match status" value="1"/>
</dbReference>
<reference evidence="10 11" key="1">
    <citation type="submission" date="2022-12" db="EMBL/GenBank/DDBJ databases">
        <title>Chromosome-level genome assembly of true bugs.</title>
        <authorList>
            <person name="Ma L."/>
            <person name="Li H."/>
        </authorList>
    </citation>
    <scope>NUCLEOTIDE SEQUENCE [LARGE SCALE GENOMIC DNA]</scope>
    <source>
        <strain evidence="10">Lab_2022b</strain>
    </source>
</reference>
<keyword evidence="11" id="KW-1185">Reference proteome</keyword>
<feature type="compositionally biased region" description="Acidic residues" evidence="8">
    <location>
        <begin position="1107"/>
        <end position="1133"/>
    </location>
</feature>
<dbReference type="GO" id="GO:0035097">
    <property type="term" value="C:histone methyltransferase complex"/>
    <property type="evidence" value="ECO:0007669"/>
    <property type="project" value="TreeGrafter"/>
</dbReference>
<dbReference type="EMBL" id="JAPXFL010000015">
    <property type="protein sequence ID" value="KAK9497149.1"/>
    <property type="molecule type" value="Genomic_DNA"/>
</dbReference>
<feature type="compositionally biased region" description="Acidic residues" evidence="8">
    <location>
        <begin position="1014"/>
        <end position="1058"/>
    </location>
</feature>
<dbReference type="Gene3D" id="2.60.40.10">
    <property type="entry name" value="Immunoglobulins"/>
    <property type="match status" value="1"/>
</dbReference>
<sequence length="1299" mass="139454">MATPMLKWKRVADTSGFQPRPRHGHRAVAIKDLMVVFGGGNEGIVDELHVYNTATNQWFIPSMKGDIPPGCAAYGFVVDNTRILVFGGMVEYGKYSNELYELQASRWEWKRLRPRLPRFAPGPCPRLGHSFTLVGNKIYLFGGLANDSDDNRGTNIPRYLNDLYTLELKPAGTTCWDIPVTYGPVPPPRESHTAVAHIDSAGNARLIIYGGMSGCRLGDLWVLDIGTSSWLKPDVGGTFPLPRSLHTSCIVGDKMYVFGGWVPLVLDDLKVSTHEKEWKCTNQLACLDIKTMKWEDVVIDSSEENIPRARAGHCAVVVNCRIYIWSGRDGYRKAWNNQVCCKDLWYLEVDLPQQMPRVQLVKAATNALEVCWTSVPCADAYMLQIQKIPFNRCEVPVVSPTSQSQPRALTAKSATVPATLPAALPKGTVNLTPRNPRPTVRPVIRPIIKSIRSPLTRPIIHCPNISGIISDISAPQSPAAITPNAPSSLSLTTRVSSPTLSPPSTRAAIIKSPPTTKSQILVQKPVSQGQIVTLVKTSQGMTVAQMPKVSLIPSKAGASSAPTVPAKGIPQGATIVKLVSANANQGGNTKMLTTMKTLPSNMLMSKPVSQGGHKQQTIIINKPSLRMPTGQQYIVVTSGSAIRPVQTTTTSQSADKATAGPMRMVVVTNSGGTSTTIGKPITITVPGTSGAKTVTITGKTALSSASHILQQANTQTGLKNLRLQMGEKTMTFVPNTSNVWSSSLSNTNSETAVATASTSTPSSNRVVILTPKSQPSTSSSIPSSTVGPASDAALTALAAEAGLIDTPIAETASATTSTTVTTAHAQLKQQNIQQQQLLQKDDATSKTILPNGPNIKTVVERDIDAGTVSNLPTDDNQSSVDGLQPNINQESTQIIRKRDVLKNIASSVMPMEVDDDINTPVLLRSYTVIPTESHINTSATEDSPPIITYIEHVGNSRIGRKDPAADALTTLATAALKSQQLSSSQNDQEIPQQNDDTEFTHQIATNLEEMEADECNDDIDEEEEEADGEIEGEDEDDDEEVEGIEGEVGDIDGDDETGENDHDAGDNNDADIDNDMEAGDNDNDCDAGDNEQDEMMDADNVEGQTANDDEEMADDDDEGDGDGDADGDYESTMDDGGGTNPPNNPNERLMITPSMTPETKDIPKLSELPEPTTKSVAETIFSERLPEPPSSIKISKCPEGAIISWAPPDSSTSGKITAYSVCLAVKSNAATQAHQLGFMRVYLGPATSAIIPNSALDEARIDTTSKPAIIFRIAAKNNRGFGPATQVRWLQGTFPERGT</sequence>
<feature type="region of interest" description="Disordered" evidence="8">
    <location>
        <begin position="1014"/>
        <end position="1150"/>
    </location>
</feature>
<feature type="region of interest" description="Disordered" evidence="8">
    <location>
        <begin position="867"/>
        <end position="888"/>
    </location>
</feature>
<dbReference type="PANTHER" id="PTHR46003:SF1">
    <property type="entry name" value="HOST CELL FACTOR"/>
    <property type="match status" value="1"/>
</dbReference>
<feature type="region of interest" description="Disordered" evidence="8">
    <location>
        <begin position="483"/>
        <end position="510"/>
    </location>
</feature>
<feature type="compositionally biased region" description="Polar residues" evidence="8">
    <location>
        <begin position="484"/>
        <end position="504"/>
    </location>
</feature>
<dbReference type="PANTHER" id="PTHR46003">
    <property type="entry name" value="HOST CELL FACTOR"/>
    <property type="match status" value="1"/>
</dbReference>
<keyword evidence="2" id="KW-0880">Kelch repeat</keyword>
<keyword evidence="4" id="KW-0677">Repeat</keyword>
<dbReference type="InterPro" id="IPR015915">
    <property type="entry name" value="Kelch-typ_b-propeller"/>
</dbReference>
<dbReference type="InterPro" id="IPR036116">
    <property type="entry name" value="FN3_sf"/>
</dbReference>
<evidence type="ECO:0000256" key="7">
    <source>
        <dbReference type="ARBA" id="ARBA00023306"/>
    </source>
</evidence>
<evidence type="ECO:0000313" key="11">
    <source>
        <dbReference type="Proteomes" id="UP001461498"/>
    </source>
</evidence>
<evidence type="ECO:0000259" key="9">
    <source>
        <dbReference type="PROSITE" id="PS50853"/>
    </source>
</evidence>
<dbReference type="FunFam" id="2.120.10.80:FF:000008">
    <property type="entry name" value="host cell factor 1 isoform X1"/>
    <property type="match status" value="1"/>
</dbReference>
<keyword evidence="5" id="KW-0068">Autocatalytic cleavage</keyword>
<evidence type="ECO:0000256" key="5">
    <source>
        <dbReference type="ARBA" id="ARBA00022813"/>
    </source>
</evidence>
<dbReference type="SUPFAM" id="SSF117281">
    <property type="entry name" value="Kelch motif"/>
    <property type="match status" value="1"/>
</dbReference>
<name>A0AAW1CFT8_9HEMI</name>
<dbReference type="Proteomes" id="UP001461498">
    <property type="component" value="Unassembled WGS sequence"/>
</dbReference>
<evidence type="ECO:0000256" key="1">
    <source>
        <dbReference type="ARBA" id="ARBA00004123"/>
    </source>
</evidence>
<accession>A0AAW1CFT8</accession>
<organism evidence="10 11">
    <name type="scientific">Rhynocoris fuscipes</name>
    <dbReference type="NCBI Taxonomy" id="488301"/>
    <lineage>
        <taxon>Eukaryota</taxon>
        <taxon>Metazoa</taxon>
        <taxon>Ecdysozoa</taxon>
        <taxon>Arthropoda</taxon>
        <taxon>Hexapoda</taxon>
        <taxon>Insecta</taxon>
        <taxon>Pterygota</taxon>
        <taxon>Neoptera</taxon>
        <taxon>Paraneoptera</taxon>
        <taxon>Hemiptera</taxon>
        <taxon>Heteroptera</taxon>
        <taxon>Panheteroptera</taxon>
        <taxon>Cimicomorpha</taxon>
        <taxon>Reduviidae</taxon>
        <taxon>Harpactorinae</taxon>
        <taxon>Harpactorini</taxon>
        <taxon>Rhynocoris</taxon>
    </lineage>
</organism>
<evidence type="ECO:0000256" key="6">
    <source>
        <dbReference type="ARBA" id="ARBA00023242"/>
    </source>
</evidence>
<evidence type="ECO:0000256" key="3">
    <source>
        <dbReference type="ARBA" id="ARBA00022553"/>
    </source>
</evidence>
<evidence type="ECO:0000256" key="2">
    <source>
        <dbReference type="ARBA" id="ARBA00022441"/>
    </source>
</evidence>
<proteinExistence type="predicted"/>
<evidence type="ECO:0000313" key="10">
    <source>
        <dbReference type="EMBL" id="KAK9497149.1"/>
    </source>
</evidence>
<dbReference type="GO" id="GO:0003713">
    <property type="term" value="F:transcription coactivator activity"/>
    <property type="evidence" value="ECO:0007669"/>
    <property type="project" value="TreeGrafter"/>
</dbReference>
<dbReference type="InterPro" id="IPR013783">
    <property type="entry name" value="Ig-like_fold"/>
</dbReference>
<keyword evidence="7" id="KW-0131">Cell cycle</keyword>
<evidence type="ECO:0000256" key="4">
    <source>
        <dbReference type="ARBA" id="ARBA00022737"/>
    </source>
</evidence>
<protein>
    <recommendedName>
        <fullName evidence="9">Fibronectin type-III domain-containing protein</fullName>
    </recommendedName>
</protein>
<dbReference type="Gene3D" id="2.120.10.80">
    <property type="entry name" value="Kelch-type beta propeller"/>
    <property type="match status" value="1"/>
</dbReference>
<dbReference type="InterPro" id="IPR059124">
    <property type="entry name" value="Kelch_HCF"/>
</dbReference>
<feature type="domain" description="Fibronectin type-III" evidence="9">
    <location>
        <begin position="1185"/>
        <end position="1296"/>
    </location>
</feature>
<comment type="caution">
    <text evidence="10">The sequence shown here is derived from an EMBL/GenBank/DDBJ whole genome shotgun (WGS) entry which is preliminary data.</text>
</comment>
<evidence type="ECO:0000256" key="8">
    <source>
        <dbReference type="SAM" id="MobiDB-lite"/>
    </source>
</evidence>
<dbReference type="FunFam" id="2.120.10.80:FF:000015">
    <property type="entry name" value="host cell factor 1 isoform X1"/>
    <property type="match status" value="1"/>
</dbReference>
<dbReference type="InterPro" id="IPR043536">
    <property type="entry name" value="HCF1/2"/>
</dbReference>
<feature type="compositionally biased region" description="Acidic residues" evidence="8">
    <location>
        <begin position="1066"/>
        <end position="1100"/>
    </location>
</feature>
<keyword evidence="3" id="KW-0597">Phosphoprotein</keyword>
<dbReference type="InterPro" id="IPR003961">
    <property type="entry name" value="FN3_dom"/>
</dbReference>